<dbReference type="GO" id="GO:0016787">
    <property type="term" value="F:hydrolase activity"/>
    <property type="evidence" value="ECO:0007669"/>
    <property type="project" value="UniProtKB-KW"/>
</dbReference>
<feature type="domain" description="Alpha/beta hydrolase fold-3" evidence="4">
    <location>
        <begin position="122"/>
        <end position="327"/>
    </location>
</feature>
<evidence type="ECO:0000256" key="1">
    <source>
        <dbReference type="ARBA" id="ARBA00010515"/>
    </source>
</evidence>
<gene>
    <name evidence="5" type="ORF">GIY30_20905</name>
</gene>
<dbReference type="Gene3D" id="3.40.50.1820">
    <property type="entry name" value="alpha/beta hydrolase"/>
    <property type="match status" value="1"/>
</dbReference>
<evidence type="ECO:0000313" key="6">
    <source>
        <dbReference type="Proteomes" id="UP000475545"/>
    </source>
</evidence>
<organism evidence="5 6">
    <name type="scientific">Gordonia mangrovi</name>
    <dbReference type="NCBI Taxonomy" id="2665643"/>
    <lineage>
        <taxon>Bacteria</taxon>
        <taxon>Bacillati</taxon>
        <taxon>Actinomycetota</taxon>
        <taxon>Actinomycetes</taxon>
        <taxon>Mycobacteriales</taxon>
        <taxon>Gordoniaceae</taxon>
        <taxon>Gordonia</taxon>
    </lineage>
</organism>
<keyword evidence="2 5" id="KW-0378">Hydrolase</keyword>
<proteinExistence type="inferred from homology"/>
<dbReference type="PANTHER" id="PTHR48081:SF8">
    <property type="entry name" value="ALPHA_BETA HYDROLASE FOLD-3 DOMAIN-CONTAINING PROTEIN-RELATED"/>
    <property type="match status" value="1"/>
</dbReference>
<evidence type="ECO:0000256" key="3">
    <source>
        <dbReference type="PROSITE-ProRule" id="PRU10038"/>
    </source>
</evidence>
<comment type="similarity">
    <text evidence="1">Belongs to the 'GDXG' lipolytic enzyme family.</text>
</comment>
<dbReference type="InterPro" id="IPR002168">
    <property type="entry name" value="Lipase_GDXG_HIS_AS"/>
</dbReference>
<sequence length="352" mass="37674">MSQATTMTPSVQTRLQRALMRGAGRIPPTLWQIIGQRGRVNADGDRLAPEMALTGLIAHKMPAFALGGKPVAQARADVTENAATLAERLPAMAVEEDLVIDGPAGAIPATRYRAQVDSAGLVVFFHGGGFVVGDRASHDNLVRRLALSTGADILSVDYRLAPEHRFPAAVDDAVAAWRFAVDKAPHWGVSTDRLAVAGDSAGGNLAAVVSQQVRDDAVTPCLQMLIYPVVDSTTKRASRREFAERHYLTDEQIDWYLDTYVPDEAHRADPRVSPLLADDLAGLAPAYVIVAGFDPLRDEGIAYADRLKQAGVPVTLDRAGSLIHAFANMTLISPDARAAVDRIGAALAYALR</sequence>
<dbReference type="PANTHER" id="PTHR48081">
    <property type="entry name" value="AB HYDROLASE SUPERFAMILY PROTEIN C4A8.06C"/>
    <property type="match status" value="1"/>
</dbReference>
<dbReference type="PROSITE" id="PS01174">
    <property type="entry name" value="LIPASE_GDXG_SER"/>
    <property type="match status" value="1"/>
</dbReference>
<name>A0A6L7GV87_9ACTN</name>
<dbReference type="InterPro" id="IPR013094">
    <property type="entry name" value="AB_hydrolase_3"/>
</dbReference>
<keyword evidence="6" id="KW-1185">Reference proteome</keyword>
<accession>A0A6L7GV87</accession>
<evidence type="ECO:0000256" key="2">
    <source>
        <dbReference type="ARBA" id="ARBA00022801"/>
    </source>
</evidence>
<protein>
    <submittedName>
        <fullName evidence="5">Alpha/beta hydrolase fold domain-containing protein</fullName>
    </submittedName>
</protein>
<evidence type="ECO:0000313" key="5">
    <source>
        <dbReference type="EMBL" id="MXP23800.1"/>
    </source>
</evidence>
<dbReference type="InterPro" id="IPR029058">
    <property type="entry name" value="AB_hydrolase_fold"/>
</dbReference>
<dbReference type="Proteomes" id="UP000475545">
    <property type="component" value="Unassembled WGS sequence"/>
</dbReference>
<dbReference type="SUPFAM" id="SSF53474">
    <property type="entry name" value="alpha/beta-Hydrolases"/>
    <property type="match status" value="1"/>
</dbReference>
<dbReference type="AlphaFoldDB" id="A0A6L7GV87"/>
<reference evidence="5 6" key="1">
    <citation type="submission" date="2019-11" db="EMBL/GenBank/DDBJ databases">
        <title>Gordonia sp. nov., a novel actinobacterium isolated from mangrove soil in Hainan.</title>
        <authorList>
            <person name="Huang X."/>
            <person name="Xie Y."/>
            <person name="Chu X."/>
            <person name="Xiao K."/>
        </authorList>
    </citation>
    <scope>NUCLEOTIDE SEQUENCE [LARGE SCALE GENOMIC DNA]</scope>
    <source>
        <strain evidence="5 6">HNM0687</strain>
    </source>
</reference>
<dbReference type="Pfam" id="PF07859">
    <property type="entry name" value="Abhydrolase_3"/>
    <property type="match status" value="1"/>
</dbReference>
<dbReference type="RefSeq" id="WP_160903977.1">
    <property type="nucleotide sequence ID" value="NZ_CP102850.1"/>
</dbReference>
<dbReference type="InterPro" id="IPR050300">
    <property type="entry name" value="GDXG_lipolytic_enzyme"/>
</dbReference>
<dbReference type="EMBL" id="WMBR01000006">
    <property type="protein sequence ID" value="MXP23800.1"/>
    <property type="molecule type" value="Genomic_DNA"/>
</dbReference>
<dbReference type="FunFam" id="3.40.50.1820:FF:000089">
    <property type="entry name" value="Alpha/beta hydrolase"/>
    <property type="match status" value="1"/>
</dbReference>
<feature type="active site" evidence="3">
    <location>
        <position position="200"/>
    </location>
</feature>
<evidence type="ECO:0000259" key="4">
    <source>
        <dbReference type="Pfam" id="PF07859"/>
    </source>
</evidence>
<comment type="caution">
    <text evidence="5">The sequence shown here is derived from an EMBL/GenBank/DDBJ whole genome shotgun (WGS) entry which is preliminary data.</text>
</comment>
<dbReference type="InterPro" id="IPR033140">
    <property type="entry name" value="Lipase_GDXG_put_SER_AS"/>
</dbReference>
<dbReference type="PROSITE" id="PS01173">
    <property type="entry name" value="LIPASE_GDXG_HIS"/>
    <property type="match status" value="1"/>
</dbReference>